<accession>A0A1I2XU60</accession>
<gene>
    <name evidence="2" type="ORF">FHR37_006038</name>
    <name evidence="3" type="ORF">SAMN05421678_11367</name>
</gene>
<evidence type="ECO:0000313" key="5">
    <source>
        <dbReference type="Proteomes" id="UP000533017"/>
    </source>
</evidence>
<keyword evidence="5" id="KW-1185">Reference proteome</keyword>
<dbReference type="Proteomes" id="UP000199052">
    <property type="component" value="Unassembled WGS sequence"/>
</dbReference>
<organism evidence="3 4">
    <name type="scientific">Actinopolymorpha cephalotaxi</name>
    <dbReference type="NCBI Taxonomy" id="504797"/>
    <lineage>
        <taxon>Bacteria</taxon>
        <taxon>Bacillati</taxon>
        <taxon>Actinomycetota</taxon>
        <taxon>Actinomycetes</taxon>
        <taxon>Propionibacteriales</taxon>
        <taxon>Actinopolymorphaceae</taxon>
        <taxon>Actinopolymorpha</taxon>
    </lineage>
</organism>
<dbReference type="RefSeq" id="WP_202818256.1">
    <property type="nucleotide sequence ID" value="NZ_FOOI01000013.1"/>
</dbReference>
<reference evidence="2 5" key="2">
    <citation type="submission" date="2020-07" db="EMBL/GenBank/DDBJ databases">
        <title>Sequencing the genomes of 1000 actinobacteria strains.</title>
        <authorList>
            <person name="Klenk H.-P."/>
        </authorList>
    </citation>
    <scope>NUCLEOTIDE SEQUENCE [LARGE SCALE GENOMIC DNA]</scope>
    <source>
        <strain evidence="2 5">DSM 45117</strain>
    </source>
</reference>
<sequence length="176" mass="18500">MKTFTLAVAAVAAVAAFGALAAAPAAHATSLSTGAPGATTSQATTSQASTPASLVHPAAYELDQAKAGTPPSFASGECVTGRGSKVCFKRHGDVIWVQSTAGDARWENWLRNSTGWHKWRSGECTNTHIGWGYCNKDFYEDSSKNILGGYGSGLRLQSCPVNTGYCSPQIWIRNNA</sequence>
<dbReference type="EMBL" id="FOOI01000013">
    <property type="protein sequence ID" value="SFH16935.1"/>
    <property type="molecule type" value="Genomic_DNA"/>
</dbReference>
<protein>
    <recommendedName>
        <fullName evidence="6">Peptidase inhibitor family I36</fullName>
    </recommendedName>
</protein>
<evidence type="ECO:0008006" key="6">
    <source>
        <dbReference type="Google" id="ProtNLM"/>
    </source>
</evidence>
<proteinExistence type="predicted"/>
<evidence type="ECO:0000313" key="4">
    <source>
        <dbReference type="Proteomes" id="UP000199052"/>
    </source>
</evidence>
<evidence type="ECO:0000313" key="2">
    <source>
        <dbReference type="EMBL" id="NYH87187.1"/>
    </source>
</evidence>
<keyword evidence="1" id="KW-0732">Signal</keyword>
<dbReference type="Proteomes" id="UP000533017">
    <property type="component" value="Unassembled WGS sequence"/>
</dbReference>
<dbReference type="EMBL" id="JACBZA010000001">
    <property type="protein sequence ID" value="NYH87187.1"/>
    <property type="molecule type" value="Genomic_DNA"/>
</dbReference>
<evidence type="ECO:0000313" key="3">
    <source>
        <dbReference type="EMBL" id="SFH16935.1"/>
    </source>
</evidence>
<dbReference type="AlphaFoldDB" id="A0A1I2XU60"/>
<reference evidence="3 4" key="1">
    <citation type="submission" date="2016-10" db="EMBL/GenBank/DDBJ databases">
        <authorList>
            <person name="de Groot N.N."/>
        </authorList>
    </citation>
    <scope>NUCLEOTIDE SEQUENCE [LARGE SCALE GENOMIC DNA]</scope>
    <source>
        <strain evidence="3 4">CPCC 202808</strain>
    </source>
</reference>
<evidence type="ECO:0000256" key="1">
    <source>
        <dbReference type="SAM" id="SignalP"/>
    </source>
</evidence>
<feature type="signal peptide" evidence="1">
    <location>
        <begin position="1"/>
        <end position="21"/>
    </location>
</feature>
<feature type="chain" id="PRO_5038726226" description="Peptidase inhibitor family I36" evidence="1">
    <location>
        <begin position="22"/>
        <end position="176"/>
    </location>
</feature>
<name>A0A1I2XU60_9ACTN</name>